<dbReference type="SUPFAM" id="SSF50729">
    <property type="entry name" value="PH domain-like"/>
    <property type="match status" value="1"/>
</dbReference>
<accession>A0A1C7N1T4</accession>
<dbReference type="Gene3D" id="2.30.29.30">
    <property type="entry name" value="Pleckstrin-homology domain (PH domain)/Phosphotyrosine-binding domain (PTB)"/>
    <property type="match status" value="1"/>
</dbReference>
<protein>
    <recommendedName>
        <fullName evidence="1">WH1 domain-containing protein</fullName>
    </recommendedName>
</protein>
<dbReference type="EMBL" id="LUGH01001272">
    <property type="protein sequence ID" value="OBZ81334.1"/>
    <property type="molecule type" value="Genomic_DNA"/>
</dbReference>
<dbReference type="InterPro" id="IPR000697">
    <property type="entry name" value="WH1/EVH1_dom"/>
</dbReference>
<reference evidence="2 3" key="1">
    <citation type="submission" date="2016-03" db="EMBL/GenBank/DDBJ databases">
        <title>Choanephora cucurbitarum.</title>
        <authorList>
            <person name="Min B."/>
            <person name="Park H."/>
            <person name="Park J.-H."/>
            <person name="Shin H.-D."/>
            <person name="Choi I.-G."/>
        </authorList>
    </citation>
    <scope>NUCLEOTIDE SEQUENCE [LARGE SCALE GENOMIC DNA]</scope>
    <source>
        <strain evidence="2 3">KUS-F28377</strain>
    </source>
</reference>
<feature type="non-terminal residue" evidence="2">
    <location>
        <position position="81"/>
    </location>
</feature>
<evidence type="ECO:0000259" key="1">
    <source>
        <dbReference type="PROSITE" id="PS50229"/>
    </source>
</evidence>
<dbReference type="AlphaFoldDB" id="A0A1C7N1T4"/>
<dbReference type="Proteomes" id="UP000093000">
    <property type="component" value="Unassembled WGS sequence"/>
</dbReference>
<keyword evidence="3" id="KW-1185">Reference proteome</keyword>
<name>A0A1C7N1T4_9FUNG</name>
<gene>
    <name evidence="2" type="ORF">A0J61_10616</name>
</gene>
<dbReference type="PROSITE" id="PS50229">
    <property type="entry name" value="WH1"/>
    <property type="match status" value="1"/>
</dbReference>
<organism evidence="2 3">
    <name type="scientific">Choanephora cucurbitarum</name>
    <dbReference type="NCBI Taxonomy" id="101091"/>
    <lineage>
        <taxon>Eukaryota</taxon>
        <taxon>Fungi</taxon>
        <taxon>Fungi incertae sedis</taxon>
        <taxon>Mucoromycota</taxon>
        <taxon>Mucoromycotina</taxon>
        <taxon>Mucoromycetes</taxon>
        <taxon>Mucorales</taxon>
        <taxon>Mucorineae</taxon>
        <taxon>Choanephoraceae</taxon>
        <taxon>Choanephoroideae</taxon>
        <taxon>Choanephora</taxon>
    </lineage>
</organism>
<dbReference type="OrthoDB" id="8963340at2759"/>
<evidence type="ECO:0000313" key="2">
    <source>
        <dbReference type="EMBL" id="OBZ81334.1"/>
    </source>
</evidence>
<dbReference type="Pfam" id="PF00568">
    <property type="entry name" value="WH1"/>
    <property type="match status" value="1"/>
</dbReference>
<dbReference type="STRING" id="101091.A0A1C7N1T4"/>
<comment type="caution">
    <text evidence="2">The sequence shown here is derived from an EMBL/GenBank/DDBJ whole genome shotgun (WGS) entry which is preliminary data.</text>
</comment>
<dbReference type="InParanoid" id="A0A1C7N1T4"/>
<feature type="domain" description="WH1" evidence="1">
    <location>
        <begin position="17"/>
        <end position="81"/>
    </location>
</feature>
<sequence length="81" mass="9034">MKSVTLPSAEDKDNVRKAVPTSKILMAAVARLFVASPDPSKWTYTHLWGAAVFCTDKSKNNGHFIRMVDIEKGKGVVWEQE</sequence>
<evidence type="ECO:0000313" key="3">
    <source>
        <dbReference type="Proteomes" id="UP000093000"/>
    </source>
</evidence>
<proteinExistence type="predicted"/>
<dbReference type="InterPro" id="IPR011993">
    <property type="entry name" value="PH-like_dom_sf"/>
</dbReference>